<gene>
    <name evidence="2" type="ORF">IFM89_031266</name>
</gene>
<evidence type="ECO:0000256" key="1">
    <source>
        <dbReference type="SAM" id="MobiDB-lite"/>
    </source>
</evidence>
<feature type="region of interest" description="Disordered" evidence="1">
    <location>
        <begin position="387"/>
        <end position="423"/>
    </location>
</feature>
<evidence type="ECO:0008006" key="4">
    <source>
        <dbReference type="Google" id="ProtNLM"/>
    </source>
</evidence>
<feature type="compositionally biased region" description="Low complexity" evidence="1">
    <location>
        <begin position="399"/>
        <end position="413"/>
    </location>
</feature>
<comment type="caution">
    <text evidence="2">The sequence shown here is derived from an EMBL/GenBank/DDBJ whole genome shotgun (WGS) entry which is preliminary data.</text>
</comment>
<evidence type="ECO:0000313" key="2">
    <source>
        <dbReference type="EMBL" id="KAF9626139.1"/>
    </source>
</evidence>
<dbReference type="PANTHER" id="PTHR33781:SF4">
    <property type="entry name" value="PROTEIN PHYTOCHROME KINASE SUBSTRATE 1"/>
    <property type="match status" value="1"/>
</dbReference>
<dbReference type="OrthoDB" id="1916150at2759"/>
<protein>
    <recommendedName>
        <fullName evidence="4">Phytochrome kinase substrate 1</fullName>
    </recommendedName>
</protein>
<sequence length="448" mass="49798">MATNRLASACITSTNPSHTLCNAKQSTDFHDASFSSYISNAKDSILRIARPQEYLSTTINDHQAYQLHSEWKTAKDGEINIFGAEKYFNGGMDEANRKTTESGERKHQPKEDGKVDLQNMRMKFKPGFQSVNSQSSQNSRSALLQGRKKGQSPSWRNRGITRHFLSTFSWKCSCSNKKSVDIDELVGDNKKRMNGRKNVDYGETLEKKFMEASVQMKSYAVTTNGTIQSEMEGSTLCLRDDIPELGLQNNENFVFTVSNSKTANLILERQCGDLEKGDARKSLEVFGSPIVDKVSKTMSLDRRLPMCEWEAKDIPATSASSLMQDDESDTSSDLFEINNISEDVHPFFRRQDSDFMSACATNTFYEPSEASVDWSVVTASAVNFPTTPNYERTPEAESAPPTKTTGETAAAKTSGKVQRSHPNAFLGCRSQKAVKVAGEAYSVIRPTS</sequence>
<feature type="compositionally biased region" description="Low complexity" evidence="1">
    <location>
        <begin position="129"/>
        <end position="141"/>
    </location>
</feature>
<feature type="region of interest" description="Disordered" evidence="1">
    <location>
        <begin position="92"/>
        <end position="113"/>
    </location>
</feature>
<dbReference type="PANTHER" id="PTHR33781">
    <property type="entry name" value="PROTEIN PHYTOCHROME KINASE SUBSTRATE 1-RELATED"/>
    <property type="match status" value="1"/>
</dbReference>
<accession>A0A835MGC7</accession>
<organism evidence="2 3">
    <name type="scientific">Coptis chinensis</name>
    <dbReference type="NCBI Taxonomy" id="261450"/>
    <lineage>
        <taxon>Eukaryota</taxon>
        <taxon>Viridiplantae</taxon>
        <taxon>Streptophyta</taxon>
        <taxon>Embryophyta</taxon>
        <taxon>Tracheophyta</taxon>
        <taxon>Spermatophyta</taxon>
        <taxon>Magnoliopsida</taxon>
        <taxon>Ranunculales</taxon>
        <taxon>Ranunculaceae</taxon>
        <taxon>Coptidoideae</taxon>
        <taxon>Coptis</taxon>
    </lineage>
</organism>
<proteinExistence type="predicted"/>
<keyword evidence="3" id="KW-1185">Reference proteome</keyword>
<feature type="compositionally biased region" description="Basic and acidic residues" evidence="1">
    <location>
        <begin position="94"/>
        <end position="113"/>
    </location>
</feature>
<evidence type="ECO:0000313" key="3">
    <source>
        <dbReference type="Proteomes" id="UP000631114"/>
    </source>
</evidence>
<dbReference type="Proteomes" id="UP000631114">
    <property type="component" value="Unassembled WGS sequence"/>
</dbReference>
<reference evidence="2 3" key="1">
    <citation type="submission" date="2020-10" db="EMBL/GenBank/DDBJ databases">
        <title>The Coptis chinensis genome and diversification of protoberbering-type alkaloids.</title>
        <authorList>
            <person name="Wang B."/>
            <person name="Shu S."/>
            <person name="Song C."/>
            <person name="Liu Y."/>
        </authorList>
    </citation>
    <scope>NUCLEOTIDE SEQUENCE [LARGE SCALE GENOMIC DNA]</scope>
    <source>
        <strain evidence="2">HL-2020</strain>
        <tissue evidence="2">Leaf</tissue>
    </source>
</reference>
<dbReference type="GO" id="GO:0009638">
    <property type="term" value="P:phototropism"/>
    <property type="evidence" value="ECO:0007669"/>
    <property type="project" value="InterPro"/>
</dbReference>
<dbReference type="AlphaFoldDB" id="A0A835MGC7"/>
<name>A0A835MGC7_9MAGN</name>
<dbReference type="EMBL" id="JADFTS010000001">
    <property type="protein sequence ID" value="KAF9626139.1"/>
    <property type="molecule type" value="Genomic_DNA"/>
</dbReference>
<dbReference type="InterPro" id="IPR039615">
    <property type="entry name" value="PKS"/>
</dbReference>
<feature type="region of interest" description="Disordered" evidence="1">
    <location>
        <begin position="127"/>
        <end position="156"/>
    </location>
</feature>